<dbReference type="PANTHER" id="PTHR16201">
    <property type="entry name" value="SEVEN TRANSMEMBRANE PROTEIN 1-RELATED"/>
    <property type="match status" value="1"/>
</dbReference>
<evidence type="ECO:0000256" key="5">
    <source>
        <dbReference type="ARBA" id="ARBA00038039"/>
    </source>
</evidence>
<evidence type="ECO:0000256" key="6">
    <source>
        <dbReference type="ARBA" id="ARBA00050768"/>
    </source>
</evidence>
<dbReference type="Pfam" id="PF04193">
    <property type="entry name" value="PQ-loop"/>
    <property type="match status" value="2"/>
</dbReference>
<organism evidence="9 10">
    <name type="scientific">Penicillium argentinense</name>
    <dbReference type="NCBI Taxonomy" id="1131581"/>
    <lineage>
        <taxon>Eukaryota</taxon>
        <taxon>Fungi</taxon>
        <taxon>Dikarya</taxon>
        <taxon>Ascomycota</taxon>
        <taxon>Pezizomycotina</taxon>
        <taxon>Eurotiomycetes</taxon>
        <taxon>Eurotiomycetidae</taxon>
        <taxon>Eurotiales</taxon>
        <taxon>Aspergillaceae</taxon>
        <taxon>Penicillium</taxon>
    </lineage>
</organism>
<feature type="transmembrane region" description="Helical" evidence="8">
    <location>
        <begin position="302"/>
        <end position="320"/>
    </location>
</feature>
<evidence type="ECO:0000256" key="4">
    <source>
        <dbReference type="ARBA" id="ARBA00023136"/>
    </source>
</evidence>
<comment type="similarity">
    <text evidence="5">Belongs to the laat-1 family.</text>
</comment>
<feature type="transmembrane region" description="Helical" evidence="8">
    <location>
        <begin position="72"/>
        <end position="96"/>
    </location>
</feature>
<feature type="compositionally biased region" description="Polar residues" evidence="7">
    <location>
        <begin position="186"/>
        <end position="205"/>
    </location>
</feature>
<evidence type="ECO:0000256" key="8">
    <source>
        <dbReference type="SAM" id="Phobius"/>
    </source>
</evidence>
<dbReference type="GO" id="GO:0034488">
    <property type="term" value="P:basic amino acid transmembrane export from vacuole"/>
    <property type="evidence" value="ECO:0007669"/>
    <property type="project" value="TreeGrafter"/>
</dbReference>
<dbReference type="RefSeq" id="XP_056469067.1">
    <property type="nucleotide sequence ID" value="XM_056624079.1"/>
</dbReference>
<evidence type="ECO:0000256" key="3">
    <source>
        <dbReference type="ARBA" id="ARBA00022989"/>
    </source>
</evidence>
<comment type="subcellular location">
    <subcellularLocation>
        <location evidence="1">Membrane</location>
        <topology evidence="1">Multi-pass membrane protein</topology>
    </subcellularLocation>
</comment>
<protein>
    <recommendedName>
        <fullName evidence="11">PQ loop repeat protein</fullName>
    </recommendedName>
</protein>
<dbReference type="InterPro" id="IPR006603">
    <property type="entry name" value="PQ-loop_rpt"/>
</dbReference>
<dbReference type="AlphaFoldDB" id="A0A9W9JV36"/>
<evidence type="ECO:0000256" key="1">
    <source>
        <dbReference type="ARBA" id="ARBA00004141"/>
    </source>
</evidence>
<dbReference type="GO" id="GO:0015174">
    <property type="term" value="F:basic amino acid transmembrane transporter activity"/>
    <property type="evidence" value="ECO:0007669"/>
    <property type="project" value="TreeGrafter"/>
</dbReference>
<feature type="transmembrane region" description="Helical" evidence="8">
    <location>
        <begin position="352"/>
        <end position="375"/>
    </location>
</feature>
<dbReference type="Proteomes" id="UP001149074">
    <property type="component" value="Unassembled WGS sequence"/>
</dbReference>
<feature type="region of interest" description="Disordered" evidence="7">
    <location>
        <begin position="186"/>
        <end position="219"/>
    </location>
</feature>
<gene>
    <name evidence="9" type="ORF">N7532_011588</name>
</gene>
<evidence type="ECO:0000256" key="2">
    <source>
        <dbReference type="ARBA" id="ARBA00022692"/>
    </source>
</evidence>
<dbReference type="EMBL" id="JAPQKI010000011">
    <property type="protein sequence ID" value="KAJ5082545.1"/>
    <property type="molecule type" value="Genomic_DNA"/>
</dbReference>
<dbReference type="Gene3D" id="1.20.1280.290">
    <property type="match status" value="2"/>
</dbReference>
<evidence type="ECO:0000313" key="10">
    <source>
        <dbReference type="Proteomes" id="UP001149074"/>
    </source>
</evidence>
<evidence type="ECO:0000313" key="9">
    <source>
        <dbReference type="EMBL" id="KAJ5082545.1"/>
    </source>
</evidence>
<evidence type="ECO:0008006" key="11">
    <source>
        <dbReference type="Google" id="ProtNLM"/>
    </source>
</evidence>
<proteinExistence type="inferred from homology"/>
<feature type="transmembrane region" description="Helical" evidence="8">
    <location>
        <begin position="40"/>
        <end position="60"/>
    </location>
</feature>
<name>A0A9W9JV36_9EURO</name>
<dbReference type="SMART" id="SM00679">
    <property type="entry name" value="CTNS"/>
    <property type="match status" value="2"/>
</dbReference>
<dbReference type="InterPro" id="IPR051415">
    <property type="entry name" value="LAAT-1"/>
</dbReference>
<accession>A0A9W9JV36</accession>
<dbReference type="OrthoDB" id="8048523at2759"/>
<keyword evidence="4 8" id="KW-0472">Membrane</keyword>
<keyword evidence="3 8" id="KW-1133">Transmembrane helix</keyword>
<dbReference type="GeneID" id="81363058"/>
<keyword evidence="10" id="KW-1185">Reference proteome</keyword>
<dbReference type="FunFam" id="1.20.1280.290:FF:000009">
    <property type="entry name" value="PQ loop repeat family protein"/>
    <property type="match status" value="1"/>
</dbReference>
<keyword evidence="2 8" id="KW-0812">Transmembrane</keyword>
<feature type="transmembrane region" description="Helical" evidence="8">
    <location>
        <begin position="102"/>
        <end position="124"/>
    </location>
</feature>
<comment type="catalytic activity">
    <reaction evidence="6">
        <text>L-histidine(out) + L-arginine(in) = L-histidine(in) + L-arginine(out)</text>
        <dbReference type="Rhea" id="RHEA:71063"/>
        <dbReference type="ChEBI" id="CHEBI:32682"/>
        <dbReference type="ChEBI" id="CHEBI:57595"/>
    </reaction>
</comment>
<evidence type="ECO:0000256" key="7">
    <source>
        <dbReference type="SAM" id="MobiDB-lite"/>
    </source>
</evidence>
<comment type="caution">
    <text evidence="9">The sequence shown here is derived from an EMBL/GenBank/DDBJ whole genome shotgun (WGS) entry which is preliminary data.</text>
</comment>
<dbReference type="GO" id="GO:0000329">
    <property type="term" value="C:fungal-type vacuole membrane"/>
    <property type="evidence" value="ECO:0007669"/>
    <property type="project" value="TreeGrafter"/>
</dbReference>
<dbReference type="PANTHER" id="PTHR16201:SF34">
    <property type="entry name" value="LYSOSOMAL AMINO ACID TRANSPORTER 1"/>
    <property type="match status" value="1"/>
</dbReference>
<reference evidence="9" key="2">
    <citation type="journal article" date="2023" name="IMA Fungus">
        <title>Comparative genomic study of the Penicillium genus elucidates a diverse pangenome and 15 lateral gene transfer events.</title>
        <authorList>
            <person name="Petersen C."/>
            <person name="Sorensen T."/>
            <person name="Nielsen M.R."/>
            <person name="Sondergaard T.E."/>
            <person name="Sorensen J.L."/>
            <person name="Fitzpatrick D.A."/>
            <person name="Frisvad J.C."/>
            <person name="Nielsen K.L."/>
        </authorList>
    </citation>
    <scope>NUCLEOTIDE SEQUENCE</scope>
    <source>
        <strain evidence="9">IBT 30761</strain>
    </source>
</reference>
<sequence>MPPPLLHQLLAGSLPDHCEPTSPFLTAISSHLHICLPTPLALISSVLGSFSIVSWLFAQLPQIYKNYQLQSTSGLSIFFLIIWCLGDASNLIGALFTRQAGWQVVVASYYVCVDIALVVQFFWYTHYKPSRYREYDELPRLHDSADPAAGLREGVHLSGNNAVHQSPAPVNMASKRSEVHDMGVQTGSTLNSPAGRTHSYTNEKTNSPRRSVRVASSASSPPFALPRTILIASLLCAVVANASPTHAKSAPHPPISHAPSETVLEIVGRIFSWMSTLLYLGSRPPQLFKNYRRKSTEGLSPLLFMAAFCGNLFYSSSLLTNPNAWSDFEPYGGGGWADDHGNDRLEWVGRSIPFFLGAFGVLFLDGFMGVQFLMYGPRDDESFIGEDEDPKRGRSKWRRVHGWMRGWIPSTSPQRGEREHVTAVSSQEGQALLGNDRGRYGTV</sequence>
<reference evidence="9" key="1">
    <citation type="submission" date="2022-11" db="EMBL/GenBank/DDBJ databases">
        <authorList>
            <person name="Petersen C."/>
        </authorList>
    </citation>
    <scope>NUCLEOTIDE SEQUENCE</scope>
    <source>
        <strain evidence="9">IBT 30761</strain>
    </source>
</reference>